<dbReference type="Proteomes" id="UP000242715">
    <property type="component" value="Unassembled WGS sequence"/>
</dbReference>
<dbReference type="Pfam" id="PF01657">
    <property type="entry name" value="Stress-antifung"/>
    <property type="match status" value="4"/>
</dbReference>
<sequence>MCGESESTVNEDTFQTNKKTLLDSLASNVVDHHGFYQTIVGKKSNKVYGTILCRGDISANNCSVCALNSTRVASNDCPKSRDVTIWFRWCFVRYSNSSFSGYSEGTVFRNYTSDIEDPSLVSKVIPFMSGVAAAASVNSFMFHTEVLNINRSEKRYGMAQCTRDISSMDCKNCLDTQLVDFGTLIGNTRRWETHGTYCFMWYNDYQFYFNNGSTLLLSGKKSNRVYGSILCRGDISANNCSLCALNSKGVASTGCPKSRDVTNWFRWCFLRYSNDSFFGEMQGSAVASTNDTDIDDSSLVSQGIPFMSGVAAAASVNSFMFHTEVLNINQSEKRYGMAQCTRDINRKDCRRCLDGQLDTFRAVIGNKRRWEIYGSNCFMWYNDYQFYANVSPLLSAASRPSSCRSLVSGMTFAVSVALLIVFHF</sequence>
<dbReference type="InterPro" id="IPR038408">
    <property type="entry name" value="GNK2_sf"/>
</dbReference>
<dbReference type="PROSITE" id="PS51473">
    <property type="entry name" value="GNK2"/>
    <property type="match status" value="3"/>
</dbReference>
<dbReference type="AlphaFoldDB" id="A0A2Z6MT03"/>
<keyword evidence="5" id="KW-1185">Reference proteome</keyword>
<organism evidence="4 5">
    <name type="scientific">Trifolium subterraneum</name>
    <name type="common">Subterranean clover</name>
    <dbReference type="NCBI Taxonomy" id="3900"/>
    <lineage>
        <taxon>Eukaryota</taxon>
        <taxon>Viridiplantae</taxon>
        <taxon>Streptophyta</taxon>
        <taxon>Embryophyta</taxon>
        <taxon>Tracheophyta</taxon>
        <taxon>Spermatophyta</taxon>
        <taxon>Magnoliopsida</taxon>
        <taxon>eudicotyledons</taxon>
        <taxon>Gunneridae</taxon>
        <taxon>Pentapetalae</taxon>
        <taxon>rosids</taxon>
        <taxon>fabids</taxon>
        <taxon>Fabales</taxon>
        <taxon>Fabaceae</taxon>
        <taxon>Papilionoideae</taxon>
        <taxon>50 kb inversion clade</taxon>
        <taxon>NPAAA clade</taxon>
        <taxon>Hologalegina</taxon>
        <taxon>IRL clade</taxon>
        <taxon>Trifolieae</taxon>
        <taxon>Trifolium</taxon>
    </lineage>
</organism>
<dbReference type="Gene3D" id="3.30.430.20">
    <property type="entry name" value="Gnk2 domain, C-X8-C-X2-C motif"/>
    <property type="match status" value="4"/>
</dbReference>
<keyword evidence="1" id="KW-0732">Signal</keyword>
<evidence type="ECO:0000256" key="2">
    <source>
        <dbReference type="ARBA" id="ARBA00022737"/>
    </source>
</evidence>
<proteinExistence type="predicted"/>
<reference evidence="5" key="1">
    <citation type="journal article" date="2017" name="Front. Plant Sci.">
        <title>Climate Clever Clovers: New Paradigm to Reduce the Environmental Footprint of Ruminants by Breeding Low Methanogenic Forages Utilizing Haplotype Variation.</title>
        <authorList>
            <person name="Kaur P."/>
            <person name="Appels R."/>
            <person name="Bayer P.E."/>
            <person name="Keeble-Gagnere G."/>
            <person name="Wang J."/>
            <person name="Hirakawa H."/>
            <person name="Shirasawa K."/>
            <person name="Vercoe P."/>
            <person name="Stefanova K."/>
            <person name="Durmic Z."/>
            <person name="Nichols P."/>
            <person name="Revell C."/>
            <person name="Isobe S.N."/>
            <person name="Edwards D."/>
            <person name="Erskine W."/>
        </authorList>
    </citation>
    <scope>NUCLEOTIDE SEQUENCE [LARGE SCALE GENOMIC DNA]</scope>
    <source>
        <strain evidence="5">cv. Daliak</strain>
    </source>
</reference>
<dbReference type="CDD" id="cd23509">
    <property type="entry name" value="Gnk2-like"/>
    <property type="match status" value="4"/>
</dbReference>
<evidence type="ECO:0000256" key="1">
    <source>
        <dbReference type="ARBA" id="ARBA00022729"/>
    </source>
</evidence>
<protein>
    <recommendedName>
        <fullName evidence="3">Gnk2-homologous domain-containing protein</fullName>
    </recommendedName>
</protein>
<gene>
    <name evidence="4" type="ORF">TSUD_388030</name>
</gene>
<keyword evidence="2" id="KW-0677">Repeat</keyword>
<name>A0A2Z6MT03_TRISU</name>
<evidence type="ECO:0000313" key="5">
    <source>
        <dbReference type="Proteomes" id="UP000242715"/>
    </source>
</evidence>
<dbReference type="PANTHER" id="PTHR32099">
    <property type="entry name" value="CYSTEINE-RICH REPEAT SECRETORY PROTEIN"/>
    <property type="match status" value="1"/>
</dbReference>
<dbReference type="InterPro" id="IPR002902">
    <property type="entry name" value="GNK2"/>
</dbReference>
<feature type="domain" description="Gnk2-homologous" evidence="3">
    <location>
        <begin position="281"/>
        <end position="386"/>
    </location>
</feature>
<dbReference type="PANTHER" id="PTHR32099:SF30">
    <property type="entry name" value="OS03G0564600 PROTEIN"/>
    <property type="match status" value="1"/>
</dbReference>
<dbReference type="EMBL" id="DF973557">
    <property type="protein sequence ID" value="GAU34491.1"/>
    <property type="molecule type" value="Genomic_DNA"/>
</dbReference>
<dbReference type="OrthoDB" id="1731016at2759"/>
<feature type="domain" description="Gnk2-homologous" evidence="3">
    <location>
        <begin position="1"/>
        <end position="99"/>
    </location>
</feature>
<feature type="domain" description="Gnk2-homologous" evidence="3">
    <location>
        <begin position="102"/>
        <end position="207"/>
    </location>
</feature>
<accession>A0A2Z6MT03</accession>
<evidence type="ECO:0000259" key="3">
    <source>
        <dbReference type="PROSITE" id="PS51473"/>
    </source>
</evidence>
<evidence type="ECO:0000313" key="4">
    <source>
        <dbReference type="EMBL" id="GAU34491.1"/>
    </source>
</evidence>